<dbReference type="EMBL" id="CP029077">
    <property type="protein sequence ID" value="QED22974.1"/>
    <property type="molecule type" value="Genomic_DNA"/>
</dbReference>
<name>A0A5B8XEY0_9RICK</name>
<proteinExistence type="predicted"/>
<dbReference type="Proteomes" id="UP000321934">
    <property type="component" value="Chromosome"/>
</dbReference>
<evidence type="ECO:0000256" key="1">
    <source>
        <dbReference type="SAM" id="SignalP"/>
    </source>
</evidence>
<dbReference type="PROSITE" id="PS51257">
    <property type="entry name" value="PROKAR_LIPOPROTEIN"/>
    <property type="match status" value="1"/>
</dbReference>
<accession>A0A5B8XEY0</accession>
<evidence type="ECO:0000313" key="3">
    <source>
        <dbReference type="Proteomes" id="UP000321934"/>
    </source>
</evidence>
<dbReference type="RefSeq" id="WP_146820281.1">
    <property type="nucleotide sequence ID" value="NZ_CP029077.1"/>
</dbReference>
<dbReference type="AlphaFoldDB" id="A0A5B8XEY0"/>
<feature type="signal peptide" evidence="1">
    <location>
        <begin position="1"/>
        <end position="19"/>
    </location>
</feature>
<keyword evidence="3" id="KW-1185">Reference proteome</keyword>
<organism evidence="2 3">
    <name type="scientific">Candidatus Deianiraea vastatrix</name>
    <dbReference type="NCBI Taxonomy" id="2163644"/>
    <lineage>
        <taxon>Bacteria</taxon>
        <taxon>Pseudomonadati</taxon>
        <taxon>Pseudomonadota</taxon>
        <taxon>Alphaproteobacteria</taxon>
        <taxon>Rickettsiales</taxon>
        <taxon>Candidatus Deianiraeaceae</taxon>
        <taxon>Candidatus Deianiraea</taxon>
    </lineage>
</organism>
<reference evidence="2 3" key="1">
    <citation type="journal article" date="2019" name="ISME J.">
        <title>Deianiraea, an extracellular bacterium associated with the ciliate Paramecium, suggests an alternative scenario for the evolution of Rickettsiales.</title>
        <authorList>
            <person name="Castelli M."/>
            <person name="Sabaneyeva E."/>
            <person name="Lanzoni O."/>
            <person name="Lebedeva N."/>
            <person name="Floriano A.M."/>
            <person name="Gaiarsa S."/>
            <person name="Benken K."/>
            <person name="Modeo L."/>
            <person name="Bandi C."/>
            <person name="Potekhin A."/>
            <person name="Sassera D."/>
            <person name="Petroni G."/>
        </authorList>
    </citation>
    <scope>NUCLEOTIDE SEQUENCE [LARGE SCALE GENOMIC DNA]</scope>
    <source>
        <strain evidence="2">CyL4-1</strain>
    </source>
</reference>
<sequence>MRYFIILLTLFIASCSSSKNIPFVGLKKIPEGNRMLLASIGNIDAIAVTSNDTSFTNNTSYPELDQPRQNILARQMYNNVKPTEIAQDQLLVGKNADETIVFTKSENDQNVNLGNQNITNTKSQNLGKKFVHLGTFKDKTAAEKVANELMQKSSIVFNIEEKNNSFIVKSNQSDKKTAYQVANMALNLGYYDVRVFE</sequence>
<gene>
    <name evidence="2" type="ORF">Deia_00165</name>
</gene>
<evidence type="ECO:0000313" key="2">
    <source>
        <dbReference type="EMBL" id="QED22974.1"/>
    </source>
</evidence>
<feature type="chain" id="PRO_5022984922" description="SPOR domain-containing protein" evidence="1">
    <location>
        <begin position="20"/>
        <end position="197"/>
    </location>
</feature>
<evidence type="ECO:0008006" key="4">
    <source>
        <dbReference type="Google" id="ProtNLM"/>
    </source>
</evidence>
<keyword evidence="1" id="KW-0732">Signal</keyword>
<protein>
    <recommendedName>
        <fullName evidence="4">SPOR domain-containing protein</fullName>
    </recommendedName>
</protein>